<evidence type="ECO:0000313" key="2">
    <source>
        <dbReference type="Proteomes" id="UP001066276"/>
    </source>
</evidence>
<comment type="caution">
    <text evidence="1">The sequence shown here is derived from an EMBL/GenBank/DDBJ whole genome shotgun (WGS) entry which is preliminary data.</text>
</comment>
<organism evidence="1 2">
    <name type="scientific">Pleurodeles waltl</name>
    <name type="common">Iberian ribbed newt</name>
    <dbReference type="NCBI Taxonomy" id="8319"/>
    <lineage>
        <taxon>Eukaryota</taxon>
        <taxon>Metazoa</taxon>
        <taxon>Chordata</taxon>
        <taxon>Craniata</taxon>
        <taxon>Vertebrata</taxon>
        <taxon>Euteleostomi</taxon>
        <taxon>Amphibia</taxon>
        <taxon>Batrachia</taxon>
        <taxon>Caudata</taxon>
        <taxon>Salamandroidea</taxon>
        <taxon>Salamandridae</taxon>
        <taxon>Pleurodelinae</taxon>
        <taxon>Pleurodeles</taxon>
    </lineage>
</organism>
<dbReference type="EMBL" id="JANPWB010000011">
    <property type="protein sequence ID" value="KAJ1122271.1"/>
    <property type="molecule type" value="Genomic_DNA"/>
</dbReference>
<protein>
    <submittedName>
        <fullName evidence="1">Uncharacterized protein</fullName>
    </submittedName>
</protein>
<dbReference type="AlphaFoldDB" id="A0AAV7P1R9"/>
<name>A0AAV7P1R9_PLEWA</name>
<accession>A0AAV7P1R9</accession>
<reference evidence="1" key="1">
    <citation type="journal article" date="2022" name="bioRxiv">
        <title>Sequencing and chromosome-scale assembly of the giantPleurodeles waltlgenome.</title>
        <authorList>
            <person name="Brown T."/>
            <person name="Elewa A."/>
            <person name="Iarovenko S."/>
            <person name="Subramanian E."/>
            <person name="Araus A.J."/>
            <person name="Petzold A."/>
            <person name="Susuki M."/>
            <person name="Suzuki K.-i.T."/>
            <person name="Hayashi T."/>
            <person name="Toyoda A."/>
            <person name="Oliveira C."/>
            <person name="Osipova E."/>
            <person name="Leigh N.D."/>
            <person name="Simon A."/>
            <person name="Yun M.H."/>
        </authorList>
    </citation>
    <scope>NUCLEOTIDE SEQUENCE</scope>
    <source>
        <strain evidence="1">20211129_DDA</strain>
        <tissue evidence="1">Liver</tissue>
    </source>
</reference>
<keyword evidence="2" id="KW-1185">Reference proteome</keyword>
<evidence type="ECO:0000313" key="1">
    <source>
        <dbReference type="EMBL" id="KAJ1122271.1"/>
    </source>
</evidence>
<sequence>MPAAPCFGAATQMGLAANSVPASIPRTTFQRRLLCGACRNQGQAVGRPPAGRQTSRIVCFFSAVCRGPGLVHRDRGGVTTVCGRPTTRRQLLGRA</sequence>
<gene>
    <name evidence="1" type="ORF">NDU88_000767</name>
</gene>
<dbReference type="Proteomes" id="UP001066276">
    <property type="component" value="Chromosome 7"/>
</dbReference>
<proteinExistence type="predicted"/>